<dbReference type="CDD" id="cd08249">
    <property type="entry name" value="enoyl_reductase_like"/>
    <property type="match status" value="1"/>
</dbReference>
<evidence type="ECO:0000259" key="4">
    <source>
        <dbReference type="SMART" id="SM00829"/>
    </source>
</evidence>
<comment type="subunit">
    <text evidence="2">Monomer.</text>
</comment>
<dbReference type="InterPro" id="IPR011032">
    <property type="entry name" value="GroES-like_sf"/>
</dbReference>
<dbReference type="SUPFAM" id="SSF50129">
    <property type="entry name" value="GroES-like"/>
    <property type="match status" value="1"/>
</dbReference>
<accession>A0AB34KY86</accession>
<dbReference type="Proteomes" id="UP000803884">
    <property type="component" value="Unassembled WGS sequence"/>
</dbReference>
<evidence type="ECO:0000313" key="6">
    <source>
        <dbReference type="Proteomes" id="UP000803884"/>
    </source>
</evidence>
<dbReference type="InterPro" id="IPR020843">
    <property type="entry name" value="ER"/>
</dbReference>
<evidence type="ECO:0000256" key="3">
    <source>
        <dbReference type="ARBA" id="ARBA00023002"/>
    </source>
</evidence>
<dbReference type="PANTHER" id="PTHR45348">
    <property type="entry name" value="HYPOTHETICAL OXIDOREDUCTASE (EUROFUNG)"/>
    <property type="match status" value="1"/>
</dbReference>
<organism evidence="5 6">
    <name type="scientific">Cladosporium halotolerans</name>
    <dbReference type="NCBI Taxonomy" id="1052096"/>
    <lineage>
        <taxon>Eukaryota</taxon>
        <taxon>Fungi</taxon>
        <taxon>Dikarya</taxon>
        <taxon>Ascomycota</taxon>
        <taxon>Pezizomycotina</taxon>
        <taxon>Dothideomycetes</taxon>
        <taxon>Dothideomycetidae</taxon>
        <taxon>Cladosporiales</taxon>
        <taxon>Cladosporiaceae</taxon>
        <taxon>Cladosporium</taxon>
    </lineage>
</organism>
<dbReference type="Gene3D" id="3.90.180.10">
    <property type="entry name" value="Medium-chain alcohol dehydrogenases, catalytic domain"/>
    <property type="match status" value="1"/>
</dbReference>
<comment type="similarity">
    <text evidence="1">Belongs to the zinc-containing alcohol dehydrogenase family.</text>
</comment>
<protein>
    <recommendedName>
        <fullName evidence="4">Enoyl reductase (ER) domain-containing protein</fullName>
    </recommendedName>
</protein>
<dbReference type="AlphaFoldDB" id="A0AB34KY86"/>
<evidence type="ECO:0000256" key="1">
    <source>
        <dbReference type="ARBA" id="ARBA00008072"/>
    </source>
</evidence>
<dbReference type="InterPro" id="IPR013149">
    <property type="entry name" value="ADH-like_C"/>
</dbReference>
<sequence length="338" mass="35616">MSNQAAWLDGKGQTLRVAEADMPKANADEVVIKNHAIAINPVDWKIQDTGMFIQKWPIVLGCDVAGEIVEVGSNVKHLQKGDRVSAHAISLATQDPKHGGFQLYTAAPAAIVGKIPDSASFSEASVLPLALDTASAGLYGSRQNGFMGLEYPTLTPTQSGKTLVVYGASSSVGALTVQLAVASGAHVIAIVSERNHAFVRSLGASEAFDYKSSSVVDDVAKAVKAAEPRNFIGVYDTISNQDSYQITVPIMEKCGAGNLAVTLPGPQNVPDAVKVGNVFGISETTHPVWKSYVQEALQQGKLRLVPEPLVVGKGLENVQKGCDTNKKGVSAKKVVIEL</sequence>
<dbReference type="PANTHER" id="PTHR45348:SF2">
    <property type="entry name" value="ZINC-TYPE ALCOHOL DEHYDROGENASE-LIKE PROTEIN C2E1P3.01"/>
    <property type="match status" value="1"/>
</dbReference>
<dbReference type="GO" id="GO:0016651">
    <property type="term" value="F:oxidoreductase activity, acting on NAD(P)H"/>
    <property type="evidence" value="ECO:0007669"/>
    <property type="project" value="InterPro"/>
</dbReference>
<evidence type="ECO:0000256" key="2">
    <source>
        <dbReference type="ARBA" id="ARBA00011245"/>
    </source>
</evidence>
<dbReference type="InterPro" id="IPR047122">
    <property type="entry name" value="Trans-enoyl_RdTase-like"/>
</dbReference>
<name>A0AB34KY86_9PEZI</name>
<dbReference type="EMBL" id="JAAQHG020000007">
    <property type="protein sequence ID" value="KAL1588501.1"/>
    <property type="molecule type" value="Genomic_DNA"/>
</dbReference>
<dbReference type="SMART" id="SM00829">
    <property type="entry name" value="PKS_ER"/>
    <property type="match status" value="1"/>
</dbReference>
<keyword evidence="6" id="KW-1185">Reference proteome</keyword>
<dbReference type="Pfam" id="PF00107">
    <property type="entry name" value="ADH_zinc_N"/>
    <property type="match status" value="1"/>
</dbReference>
<evidence type="ECO:0000313" key="5">
    <source>
        <dbReference type="EMBL" id="KAL1588501.1"/>
    </source>
</evidence>
<keyword evidence="3" id="KW-0560">Oxidoreductase</keyword>
<dbReference type="InterPro" id="IPR036291">
    <property type="entry name" value="NAD(P)-bd_dom_sf"/>
</dbReference>
<reference evidence="5 6" key="1">
    <citation type="journal article" date="2020" name="Microbiol. Resour. Announc.">
        <title>Draft Genome Sequence of a Cladosporium Species Isolated from the Mesophotic Ascidian Didemnum maculosum.</title>
        <authorList>
            <person name="Gioti A."/>
            <person name="Siaperas R."/>
            <person name="Nikolaivits E."/>
            <person name="Le Goff G."/>
            <person name="Ouazzani J."/>
            <person name="Kotoulas G."/>
            <person name="Topakas E."/>
        </authorList>
    </citation>
    <scope>NUCLEOTIDE SEQUENCE [LARGE SCALE GENOMIC DNA]</scope>
    <source>
        <strain evidence="5 6">TM138-S3</strain>
    </source>
</reference>
<dbReference type="GeneID" id="96004261"/>
<feature type="domain" description="Enoyl reductase (ER)" evidence="4">
    <location>
        <begin position="12"/>
        <end position="304"/>
    </location>
</feature>
<dbReference type="SUPFAM" id="SSF51735">
    <property type="entry name" value="NAD(P)-binding Rossmann-fold domains"/>
    <property type="match status" value="1"/>
</dbReference>
<comment type="caution">
    <text evidence="5">The sequence shown here is derived from an EMBL/GenBank/DDBJ whole genome shotgun (WGS) entry which is preliminary data.</text>
</comment>
<gene>
    <name evidence="5" type="ORF">WHR41_02817</name>
</gene>
<dbReference type="RefSeq" id="XP_069231606.1">
    <property type="nucleotide sequence ID" value="XM_069371423.1"/>
</dbReference>
<dbReference type="Pfam" id="PF08240">
    <property type="entry name" value="ADH_N"/>
    <property type="match status" value="1"/>
</dbReference>
<dbReference type="Gene3D" id="3.40.50.720">
    <property type="entry name" value="NAD(P)-binding Rossmann-like Domain"/>
    <property type="match status" value="1"/>
</dbReference>
<proteinExistence type="inferred from homology"/>
<dbReference type="InterPro" id="IPR013154">
    <property type="entry name" value="ADH-like_N"/>
</dbReference>